<dbReference type="GO" id="GO:0003697">
    <property type="term" value="F:single-stranded DNA binding"/>
    <property type="evidence" value="ECO:0007669"/>
    <property type="project" value="InterPro"/>
</dbReference>
<organism evidence="2 3">
    <name type="scientific">Leptolyngbya boryana NIES-2135</name>
    <dbReference type="NCBI Taxonomy" id="1973484"/>
    <lineage>
        <taxon>Bacteria</taxon>
        <taxon>Bacillati</taxon>
        <taxon>Cyanobacteriota</taxon>
        <taxon>Cyanophyceae</taxon>
        <taxon>Leptolyngbyales</taxon>
        <taxon>Leptolyngbyaceae</taxon>
        <taxon>Leptolyngbya group</taxon>
        <taxon>Leptolyngbya</taxon>
    </lineage>
</organism>
<evidence type="ECO:0000313" key="3">
    <source>
        <dbReference type="Proteomes" id="UP000217895"/>
    </source>
</evidence>
<reference evidence="2 3" key="1">
    <citation type="submission" date="2017-06" db="EMBL/GenBank/DDBJ databases">
        <title>Genome sequencing of cyanobaciteial culture collection at National Institute for Environmental Studies (NIES).</title>
        <authorList>
            <person name="Hirose Y."/>
            <person name="Shimura Y."/>
            <person name="Fujisawa T."/>
            <person name="Nakamura Y."/>
            <person name="Kawachi M."/>
        </authorList>
    </citation>
    <scope>NUCLEOTIDE SEQUENCE [LARGE SCALE GENOMIC DNA]</scope>
    <source>
        <strain evidence="2 3">NIES-2135</strain>
        <plasmid evidence="3">Plasmid Plasmid2 dna</plasmid>
    </source>
</reference>
<evidence type="ECO:0000313" key="2">
    <source>
        <dbReference type="EMBL" id="BAY59608.1"/>
    </source>
</evidence>
<dbReference type="InterPro" id="IPR013610">
    <property type="entry name" value="ArdC_N"/>
</dbReference>
<sequence length="151" mass="17614">MDTATTTKKQGETFDIYQEVTNAIIEAIEAGVGRWRMPWYSITELPRNIDSQKDYRGINTLMLWCQSIRRGYLSPEWGTYKQWAEQKTQVRKGEKSTLVVFWKVIDRDDKPDADEAAMLKAKLWSVSKFSSLVDTGFSMQNKWMAMTLDQR</sequence>
<gene>
    <name evidence="2" type="ORF">NIES2135_64850</name>
</gene>
<evidence type="ECO:0000259" key="1">
    <source>
        <dbReference type="Pfam" id="PF08401"/>
    </source>
</evidence>
<keyword evidence="3" id="KW-1185">Reference proteome</keyword>
<feature type="domain" description="N-terminal" evidence="1">
    <location>
        <begin position="15"/>
        <end position="114"/>
    </location>
</feature>
<dbReference type="AlphaFoldDB" id="A0A1Z4JSG4"/>
<name>A0A1Z4JSG4_LEPBY</name>
<dbReference type="Pfam" id="PF08401">
    <property type="entry name" value="ArdcN"/>
    <property type="match status" value="1"/>
</dbReference>
<accession>A0A1Z4JSG4</accession>
<dbReference type="EMBL" id="AP018205">
    <property type="protein sequence ID" value="BAY59608.1"/>
    <property type="molecule type" value="Genomic_DNA"/>
</dbReference>
<dbReference type="Proteomes" id="UP000217895">
    <property type="component" value="Plasmid Plasmid2 dna"/>
</dbReference>
<proteinExistence type="predicted"/>
<protein>
    <submittedName>
        <fullName evidence="2">Putative ardC antirestriction protein</fullName>
    </submittedName>
</protein>
<keyword evidence="2" id="KW-0614">Plasmid</keyword>
<geneLocation type="plasmid" evidence="2">
    <name>plasmid2</name>
</geneLocation>